<dbReference type="PANTHER" id="PTHR43884">
    <property type="entry name" value="ACYL-COA DEHYDROGENASE"/>
    <property type="match status" value="1"/>
</dbReference>
<evidence type="ECO:0000256" key="2">
    <source>
        <dbReference type="ARBA" id="ARBA00009347"/>
    </source>
</evidence>
<dbReference type="GO" id="GO:0003995">
    <property type="term" value="F:acyl-CoA dehydrogenase activity"/>
    <property type="evidence" value="ECO:0007669"/>
    <property type="project" value="InterPro"/>
</dbReference>
<dbReference type="PANTHER" id="PTHR43884:SF12">
    <property type="entry name" value="ISOVALERYL-COA DEHYDROGENASE, MITOCHONDRIAL-RELATED"/>
    <property type="match status" value="1"/>
</dbReference>
<dbReference type="InterPro" id="IPR006089">
    <property type="entry name" value="Acyl-CoA_DH_CS"/>
</dbReference>
<dbReference type="InterPro" id="IPR009075">
    <property type="entry name" value="AcylCo_DH/oxidase_C"/>
</dbReference>
<evidence type="ECO:0000256" key="6">
    <source>
        <dbReference type="RuleBase" id="RU362125"/>
    </source>
</evidence>
<evidence type="ECO:0000256" key="3">
    <source>
        <dbReference type="ARBA" id="ARBA00022630"/>
    </source>
</evidence>
<dbReference type="AlphaFoldDB" id="A0A0J7XM66"/>
<comment type="cofactor">
    <cofactor evidence="1 6">
        <name>FAD</name>
        <dbReference type="ChEBI" id="CHEBI:57692"/>
    </cofactor>
</comment>
<evidence type="ECO:0000256" key="1">
    <source>
        <dbReference type="ARBA" id="ARBA00001974"/>
    </source>
</evidence>
<dbReference type="Pfam" id="PF02770">
    <property type="entry name" value="Acyl-CoA_dh_M"/>
    <property type="match status" value="1"/>
</dbReference>
<dbReference type="Gene3D" id="1.10.540.10">
    <property type="entry name" value="Acyl-CoA dehydrogenase/oxidase, N-terminal domain"/>
    <property type="match status" value="1"/>
</dbReference>
<keyword evidence="5 6" id="KW-0560">Oxidoreductase</keyword>
<gene>
    <name evidence="10" type="ORF">V473_18755</name>
</gene>
<feature type="domain" description="Acyl-CoA dehydrogenase/oxidase C-terminal" evidence="7">
    <location>
        <begin position="236"/>
        <end position="381"/>
    </location>
</feature>
<sequence>MDFSLTEEQQAFRDIVRRWVDAEAPKDWMRTLEADEENYPYALWDKIAEQGFFGIGIPEEYDGLGGDVMMQMIFAREFARTAGGLLWVWGLTSFGGAKTISSVGTEEQKNRWLRPMAQGKLRVSLSMTEPDGGTDVLGAMKTYADKVEGGWKLNGAKMWTTGAKAADRLLVLARTDKDVEKKHHGLTMFFVDAKAQGITASLLPKLGMRAMGSCEVHYEDVFVPDEDVLGEPGKAWYAMLPTLNNERIMVGAQCLGAIDGVLEDAVAYMLQRKAFGGIIGRFQALQHYVADIATWQKTTELLLNNVAWMQSNGMNCGVEANMLKMVATENAVKAADLGIQIMGGMGYSAETDMQRYWRDHRILRMTPISNEMVRNSIAESLGLPRSY</sequence>
<dbReference type="PATRIC" id="fig|1420583.3.peg.3548"/>
<evidence type="ECO:0000256" key="5">
    <source>
        <dbReference type="ARBA" id="ARBA00023002"/>
    </source>
</evidence>
<evidence type="ECO:0000259" key="7">
    <source>
        <dbReference type="Pfam" id="PF00441"/>
    </source>
</evidence>
<comment type="similarity">
    <text evidence="2 6">Belongs to the acyl-CoA dehydrogenase family.</text>
</comment>
<evidence type="ECO:0000259" key="8">
    <source>
        <dbReference type="Pfam" id="PF02770"/>
    </source>
</evidence>
<name>A0A0J7XM66_9SPHN</name>
<dbReference type="InterPro" id="IPR046373">
    <property type="entry name" value="Acyl-CoA_Oxase/DH_mid-dom_sf"/>
</dbReference>
<dbReference type="Gene3D" id="1.20.140.10">
    <property type="entry name" value="Butyryl-CoA Dehydrogenase, subunit A, domain 3"/>
    <property type="match status" value="1"/>
</dbReference>
<dbReference type="STRING" id="1420583.V473_18755"/>
<evidence type="ECO:0000259" key="9">
    <source>
        <dbReference type="Pfam" id="PF02771"/>
    </source>
</evidence>
<dbReference type="InterPro" id="IPR036250">
    <property type="entry name" value="AcylCo_DH-like_C"/>
</dbReference>
<feature type="domain" description="Acyl-CoA oxidase/dehydrogenase middle" evidence="8">
    <location>
        <begin position="125"/>
        <end position="221"/>
    </location>
</feature>
<dbReference type="RefSeq" id="WP_066607763.1">
    <property type="nucleotide sequence ID" value="NZ_KQ130436.1"/>
</dbReference>
<organism evidence="10 11">
    <name type="scientific">Sphingobium cupriresistens LL01</name>
    <dbReference type="NCBI Taxonomy" id="1420583"/>
    <lineage>
        <taxon>Bacteria</taxon>
        <taxon>Pseudomonadati</taxon>
        <taxon>Pseudomonadota</taxon>
        <taxon>Alphaproteobacteria</taxon>
        <taxon>Sphingomonadales</taxon>
        <taxon>Sphingomonadaceae</taxon>
        <taxon>Sphingobium</taxon>
    </lineage>
</organism>
<keyword evidence="4 6" id="KW-0274">FAD</keyword>
<dbReference type="PIRSF" id="PIRSF016578">
    <property type="entry name" value="HsaA"/>
    <property type="match status" value="1"/>
</dbReference>
<dbReference type="EMBL" id="JACT01000005">
    <property type="protein sequence ID" value="KMS53031.1"/>
    <property type="molecule type" value="Genomic_DNA"/>
</dbReference>
<evidence type="ECO:0000313" key="10">
    <source>
        <dbReference type="EMBL" id="KMS53031.1"/>
    </source>
</evidence>
<accession>A0A0J7XM66</accession>
<dbReference type="FunFam" id="2.40.110.10:FF:000002">
    <property type="entry name" value="Acyl-CoA dehydrogenase fadE12"/>
    <property type="match status" value="1"/>
</dbReference>
<dbReference type="InterPro" id="IPR013786">
    <property type="entry name" value="AcylCoA_DH/ox_N"/>
</dbReference>
<dbReference type="PROSITE" id="PS00073">
    <property type="entry name" value="ACYL_COA_DH_2"/>
    <property type="match status" value="1"/>
</dbReference>
<proteinExistence type="inferred from homology"/>
<comment type="caution">
    <text evidence="10">The sequence shown here is derived from an EMBL/GenBank/DDBJ whole genome shotgun (WGS) entry which is preliminary data.</text>
</comment>
<dbReference type="SUPFAM" id="SSF56645">
    <property type="entry name" value="Acyl-CoA dehydrogenase NM domain-like"/>
    <property type="match status" value="1"/>
</dbReference>
<dbReference type="InterPro" id="IPR037069">
    <property type="entry name" value="AcylCoA_DH/ox_N_sf"/>
</dbReference>
<dbReference type="Proteomes" id="UP000052232">
    <property type="component" value="Unassembled WGS sequence"/>
</dbReference>
<dbReference type="GO" id="GO:0050660">
    <property type="term" value="F:flavin adenine dinucleotide binding"/>
    <property type="evidence" value="ECO:0007669"/>
    <property type="project" value="InterPro"/>
</dbReference>
<feature type="domain" description="Acyl-CoA dehydrogenase/oxidase N-terminal" evidence="9">
    <location>
        <begin position="6"/>
        <end position="120"/>
    </location>
</feature>
<dbReference type="SUPFAM" id="SSF47203">
    <property type="entry name" value="Acyl-CoA dehydrogenase C-terminal domain-like"/>
    <property type="match status" value="1"/>
</dbReference>
<evidence type="ECO:0000313" key="11">
    <source>
        <dbReference type="Proteomes" id="UP000052232"/>
    </source>
</evidence>
<evidence type="ECO:0000256" key="4">
    <source>
        <dbReference type="ARBA" id="ARBA00022827"/>
    </source>
</evidence>
<reference evidence="10 11" key="1">
    <citation type="journal article" date="2015" name="G3 (Bethesda)">
        <title>Insights into Ongoing Evolution of the Hexachlorocyclohexane Catabolic Pathway from Comparative Genomics of Ten Sphingomonadaceae Strains.</title>
        <authorList>
            <person name="Pearce S.L."/>
            <person name="Oakeshott J.G."/>
            <person name="Pandey G."/>
        </authorList>
    </citation>
    <scope>NUCLEOTIDE SEQUENCE [LARGE SCALE GENOMIC DNA]</scope>
    <source>
        <strain evidence="10 11">LL01</strain>
    </source>
</reference>
<dbReference type="InterPro" id="IPR009100">
    <property type="entry name" value="AcylCoA_DH/oxidase_NM_dom_sf"/>
</dbReference>
<protein>
    <submittedName>
        <fullName evidence="10">Acyl-CoA dehydrogenase</fullName>
    </submittedName>
</protein>
<dbReference type="Pfam" id="PF00441">
    <property type="entry name" value="Acyl-CoA_dh_1"/>
    <property type="match status" value="1"/>
</dbReference>
<keyword evidence="3 6" id="KW-0285">Flavoprotein</keyword>
<dbReference type="Pfam" id="PF02771">
    <property type="entry name" value="Acyl-CoA_dh_N"/>
    <property type="match status" value="1"/>
</dbReference>
<dbReference type="InterPro" id="IPR006091">
    <property type="entry name" value="Acyl-CoA_Oxase/DH_mid-dom"/>
</dbReference>
<dbReference type="Gene3D" id="2.40.110.10">
    <property type="entry name" value="Butyryl-CoA Dehydrogenase, subunit A, domain 2"/>
    <property type="match status" value="1"/>
</dbReference>
<keyword evidence="11" id="KW-1185">Reference proteome</keyword>